<comment type="caution">
    <text evidence="2">The sequence shown here is derived from an EMBL/GenBank/DDBJ whole genome shotgun (WGS) entry which is preliminary data.</text>
</comment>
<reference evidence="2" key="1">
    <citation type="submission" date="2020-07" db="EMBL/GenBank/DDBJ databases">
        <title>The High-quality genome of the commercially important snow crab, Chionoecetes opilio.</title>
        <authorList>
            <person name="Jeong J.-H."/>
            <person name="Ryu S."/>
        </authorList>
    </citation>
    <scope>NUCLEOTIDE SEQUENCE</scope>
    <source>
        <strain evidence="2">MADBK_172401_WGS</strain>
        <tissue evidence="2">Digestive gland</tissue>
    </source>
</reference>
<evidence type="ECO:0000256" key="1">
    <source>
        <dbReference type="SAM" id="MobiDB-lite"/>
    </source>
</evidence>
<dbReference type="Proteomes" id="UP000770661">
    <property type="component" value="Unassembled WGS sequence"/>
</dbReference>
<name>A0A8J5D3U3_CHIOP</name>
<evidence type="ECO:0000313" key="3">
    <source>
        <dbReference type="Proteomes" id="UP000770661"/>
    </source>
</evidence>
<gene>
    <name evidence="2" type="ORF">GWK47_003745</name>
</gene>
<organism evidence="2 3">
    <name type="scientific">Chionoecetes opilio</name>
    <name type="common">Atlantic snow crab</name>
    <name type="synonym">Cancer opilio</name>
    <dbReference type="NCBI Taxonomy" id="41210"/>
    <lineage>
        <taxon>Eukaryota</taxon>
        <taxon>Metazoa</taxon>
        <taxon>Ecdysozoa</taxon>
        <taxon>Arthropoda</taxon>
        <taxon>Crustacea</taxon>
        <taxon>Multicrustacea</taxon>
        <taxon>Malacostraca</taxon>
        <taxon>Eumalacostraca</taxon>
        <taxon>Eucarida</taxon>
        <taxon>Decapoda</taxon>
        <taxon>Pleocyemata</taxon>
        <taxon>Brachyura</taxon>
        <taxon>Eubrachyura</taxon>
        <taxon>Majoidea</taxon>
        <taxon>Majidae</taxon>
        <taxon>Chionoecetes</taxon>
    </lineage>
</organism>
<protein>
    <submittedName>
        <fullName evidence="2">Uncharacterized protein</fullName>
    </submittedName>
</protein>
<sequence length="169" mass="18251">MKLKGTDSLLRPKFEKFSQILTTPDFTPSDQSLSTGWADLARVRPRDYAIFVVVEVYLPASQHVQPPRASTPPTAPAACISTTTAACISPTACAKTPPLQNPPPQNFTTPRTSSPPPSTSSKTYTSCEALARYKGGNGEGLLAYLATRHTNNYIGCVESLQEPLCRGYM</sequence>
<dbReference type="AlphaFoldDB" id="A0A8J5D3U3"/>
<dbReference type="EMBL" id="JACEEZ010002159">
    <property type="protein sequence ID" value="KAG0728477.1"/>
    <property type="molecule type" value="Genomic_DNA"/>
</dbReference>
<proteinExistence type="predicted"/>
<evidence type="ECO:0000313" key="2">
    <source>
        <dbReference type="EMBL" id="KAG0728477.1"/>
    </source>
</evidence>
<accession>A0A8J5D3U3</accession>
<feature type="region of interest" description="Disordered" evidence="1">
    <location>
        <begin position="95"/>
        <end position="123"/>
    </location>
</feature>
<keyword evidence="3" id="KW-1185">Reference proteome</keyword>